<evidence type="ECO:0000256" key="2">
    <source>
        <dbReference type="ARBA" id="ARBA00022801"/>
    </source>
</evidence>
<evidence type="ECO:0000259" key="5">
    <source>
        <dbReference type="SMART" id="SM00485"/>
    </source>
</evidence>
<dbReference type="InterPro" id="IPR037316">
    <property type="entry name" value="Yen1_H3TH"/>
</dbReference>
<accession>A0A8E2ASM0</accession>
<feature type="region of interest" description="Disordered" evidence="3">
    <location>
        <begin position="473"/>
        <end position="498"/>
    </location>
</feature>
<dbReference type="Pfam" id="PF18380">
    <property type="entry name" value="GEN1_C"/>
    <property type="match status" value="1"/>
</dbReference>
<dbReference type="InterPro" id="IPR029060">
    <property type="entry name" value="PIN-like_dom_sf"/>
</dbReference>
<gene>
    <name evidence="6" type="ORF">OBBRIDRAFT_755244</name>
</gene>
<name>A0A8E2ASM0_9APHY</name>
<sequence length="534" mass="58667">MGVQGLWEVLAKACHSRSLKHLAVVDGFEDNKSGRRGFRVGIDASIWYHHAQCSKGGKNPQLRLLFYRLRSLAELPLIPLFVFDGRERPKVKRGSRMGKSGSHNLTAGMKKLLDVFGMEWRMALGEAEAELASLNRTGVIDAIMTDDVDAFVFGARTIIRNPSLTLTGNKCNPALNSEGKASKYHVMVYTAEQILVHPDVAMSRGGLILFALLSGGDYSPGLKGFGPQIAHGLARCGFGDRLLAAYEDQSGIGFHQSLRSWRAEINLELHTNARGFLLRRYPSLSLPENFPDQQVLENYANPMCSARVGRQGGGALRDSGNPHLSKIAGFCENHFDEWGYKSVIIKRFRDLMWEAAIMTILRRAALDADEKEKNKRLSAGGADLSVRGPLRPSRVDEIGTPAVLVKKILDASEIDRYAAAFVRREPRNSPATGSDARPLMQRIAGARQHVSTDGLLEYRVEIDPAQLVDLASAGIKGKHPEPPTSQSSRGNSKKAAPDPHSVLRLWIPASIMRQVHPGLVEDFEAAEAAKATKR</sequence>
<dbReference type="PRINTS" id="PR00853">
    <property type="entry name" value="XPGRADSUPER"/>
</dbReference>
<dbReference type="GO" id="GO:0006281">
    <property type="term" value="P:DNA repair"/>
    <property type="evidence" value="ECO:0007669"/>
    <property type="project" value="UniProtKB-ARBA"/>
</dbReference>
<evidence type="ECO:0000313" key="7">
    <source>
        <dbReference type="Proteomes" id="UP000250043"/>
    </source>
</evidence>
<proteinExistence type="predicted"/>
<protein>
    <submittedName>
        <fullName evidence="6">PIN domain-like protein</fullName>
    </submittedName>
</protein>
<feature type="domain" description="XPG N-terminal" evidence="5">
    <location>
        <begin position="1"/>
        <end position="106"/>
    </location>
</feature>
<evidence type="ECO:0000256" key="3">
    <source>
        <dbReference type="SAM" id="MobiDB-lite"/>
    </source>
</evidence>
<keyword evidence="7" id="KW-1185">Reference proteome</keyword>
<feature type="domain" description="XPG-I" evidence="4">
    <location>
        <begin position="114"/>
        <end position="194"/>
    </location>
</feature>
<evidence type="ECO:0000256" key="1">
    <source>
        <dbReference type="ARBA" id="ARBA00022722"/>
    </source>
</evidence>
<dbReference type="InterPro" id="IPR006084">
    <property type="entry name" value="XPG/Rad2"/>
</dbReference>
<dbReference type="AlphaFoldDB" id="A0A8E2ASM0"/>
<dbReference type="PANTHER" id="PTHR11081">
    <property type="entry name" value="FLAP ENDONUCLEASE FAMILY MEMBER"/>
    <property type="match status" value="1"/>
</dbReference>
<feature type="non-terminal residue" evidence="6">
    <location>
        <position position="1"/>
    </location>
</feature>
<reference evidence="6 7" key="1">
    <citation type="submission" date="2016-07" db="EMBL/GenBank/DDBJ databases">
        <title>Draft genome of the white-rot fungus Obba rivulosa 3A-2.</title>
        <authorList>
            <consortium name="DOE Joint Genome Institute"/>
            <person name="Miettinen O."/>
            <person name="Riley R."/>
            <person name="Acob R."/>
            <person name="Barry K."/>
            <person name="Cullen D."/>
            <person name="De Vries R."/>
            <person name="Hainaut M."/>
            <person name="Hatakka A."/>
            <person name="Henrissat B."/>
            <person name="Hilden K."/>
            <person name="Kuo R."/>
            <person name="Labutti K."/>
            <person name="Lipzen A."/>
            <person name="Makela M.R."/>
            <person name="Sandor L."/>
            <person name="Spatafora J.W."/>
            <person name="Grigoriev I.V."/>
            <person name="Hibbett D.S."/>
        </authorList>
    </citation>
    <scope>NUCLEOTIDE SEQUENCE [LARGE SCALE GENOMIC DNA]</scope>
    <source>
        <strain evidence="6 7">3A-2</strain>
    </source>
</reference>
<dbReference type="Gene3D" id="3.40.50.1010">
    <property type="entry name" value="5'-nuclease"/>
    <property type="match status" value="2"/>
</dbReference>
<dbReference type="PANTHER" id="PTHR11081:SF75">
    <property type="entry name" value="ENDONUCLEASE, PUTATIVE (AFU_ORTHOLOGUE AFUA_3G13260)-RELATED"/>
    <property type="match status" value="1"/>
</dbReference>
<evidence type="ECO:0000313" key="6">
    <source>
        <dbReference type="EMBL" id="OCH90241.1"/>
    </source>
</evidence>
<dbReference type="OrthoDB" id="2959108at2759"/>
<keyword evidence="2" id="KW-0378">Hydrolase</keyword>
<keyword evidence="1" id="KW-0540">Nuclease</keyword>
<dbReference type="SMART" id="SM00484">
    <property type="entry name" value="XPGI"/>
    <property type="match status" value="1"/>
</dbReference>
<dbReference type="SUPFAM" id="SSF88723">
    <property type="entry name" value="PIN domain-like"/>
    <property type="match status" value="1"/>
</dbReference>
<dbReference type="InterPro" id="IPR036279">
    <property type="entry name" value="5-3_exonuclease_C_sf"/>
</dbReference>
<dbReference type="InterPro" id="IPR041177">
    <property type="entry name" value="GEN1_C"/>
</dbReference>
<dbReference type="SMART" id="SM00485">
    <property type="entry name" value="XPGN"/>
    <property type="match status" value="1"/>
</dbReference>
<evidence type="ECO:0000259" key="4">
    <source>
        <dbReference type="SMART" id="SM00484"/>
    </source>
</evidence>
<dbReference type="GO" id="GO:0008821">
    <property type="term" value="F:crossover junction DNA endonuclease activity"/>
    <property type="evidence" value="ECO:0007669"/>
    <property type="project" value="InterPro"/>
</dbReference>
<dbReference type="Proteomes" id="UP000250043">
    <property type="component" value="Unassembled WGS sequence"/>
</dbReference>
<dbReference type="GO" id="GO:0017108">
    <property type="term" value="F:5'-flap endonuclease activity"/>
    <property type="evidence" value="ECO:0007669"/>
    <property type="project" value="TreeGrafter"/>
</dbReference>
<organism evidence="6 7">
    <name type="scientific">Obba rivulosa</name>
    <dbReference type="NCBI Taxonomy" id="1052685"/>
    <lineage>
        <taxon>Eukaryota</taxon>
        <taxon>Fungi</taxon>
        <taxon>Dikarya</taxon>
        <taxon>Basidiomycota</taxon>
        <taxon>Agaricomycotina</taxon>
        <taxon>Agaricomycetes</taxon>
        <taxon>Polyporales</taxon>
        <taxon>Gelatoporiaceae</taxon>
        <taxon>Obba</taxon>
    </lineage>
</organism>
<dbReference type="CDD" id="cd09906">
    <property type="entry name" value="H3TH_YEN1"/>
    <property type="match status" value="1"/>
</dbReference>
<dbReference type="InterPro" id="IPR006085">
    <property type="entry name" value="XPG_DNA_repair_N"/>
</dbReference>
<dbReference type="Pfam" id="PF00752">
    <property type="entry name" value="XPG_N"/>
    <property type="match status" value="1"/>
</dbReference>
<dbReference type="CDD" id="cd09870">
    <property type="entry name" value="PIN_YEN1"/>
    <property type="match status" value="1"/>
</dbReference>
<dbReference type="Pfam" id="PF00867">
    <property type="entry name" value="XPG_I"/>
    <property type="match status" value="1"/>
</dbReference>
<dbReference type="SUPFAM" id="SSF47807">
    <property type="entry name" value="5' to 3' exonuclease, C-terminal subdomain"/>
    <property type="match status" value="1"/>
</dbReference>
<dbReference type="InterPro" id="IPR006086">
    <property type="entry name" value="XPG-I_dom"/>
</dbReference>
<dbReference type="EMBL" id="KV722408">
    <property type="protein sequence ID" value="OCH90241.1"/>
    <property type="molecule type" value="Genomic_DNA"/>
</dbReference>